<comment type="caution">
    <text evidence="3">The sequence shown here is derived from an EMBL/GenBank/DDBJ whole genome shotgun (WGS) entry which is preliminary data.</text>
</comment>
<gene>
    <name evidence="3" type="ORF">P5673_029549</name>
</gene>
<keyword evidence="3" id="KW-0378">Hydrolase</keyword>
<organism evidence="3 4">
    <name type="scientific">Acropora cervicornis</name>
    <name type="common">Staghorn coral</name>
    <dbReference type="NCBI Taxonomy" id="6130"/>
    <lineage>
        <taxon>Eukaryota</taxon>
        <taxon>Metazoa</taxon>
        <taxon>Cnidaria</taxon>
        <taxon>Anthozoa</taxon>
        <taxon>Hexacorallia</taxon>
        <taxon>Scleractinia</taxon>
        <taxon>Astrocoeniina</taxon>
        <taxon>Acroporidae</taxon>
        <taxon>Acropora</taxon>
    </lineage>
</organism>
<reference evidence="3" key="2">
    <citation type="journal article" date="2023" name="Science">
        <title>Genomic signatures of disease resistance in endangered staghorn corals.</title>
        <authorList>
            <person name="Vollmer S.V."/>
            <person name="Selwyn J.D."/>
            <person name="Despard B.A."/>
            <person name="Roesel C.L."/>
        </authorList>
    </citation>
    <scope>NUCLEOTIDE SEQUENCE</scope>
    <source>
        <strain evidence="3">K2</strain>
    </source>
</reference>
<evidence type="ECO:0000259" key="2">
    <source>
        <dbReference type="Pfam" id="PF15916"/>
    </source>
</evidence>
<dbReference type="InterPro" id="IPR015797">
    <property type="entry name" value="NUDIX_hydrolase-like_dom_sf"/>
</dbReference>
<proteinExistence type="predicted"/>
<dbReference type="Gene3D" id="3.90.79.10">
    <property type="entry name" value="Nucleoside Triphosphate Pyrophosphohydrolase"/>
    <property type="match status" value="1"/>
</dbReference>
<dbReference type="AlphaFoldDB" id="A0AAD9PVP4"/>
<dbReference type="Pfam" id="PF15916">
    <property type="entry name" value="DUF4743"/>
    <property type="match status" value="1"/>
</dbReference>
<protein>
    <submittedName>
        <fullName evidence="3">Nudix hydrolase 24</fullName>
    </submittedName>
</protein>
<dbReference type="GO" id="GO:0044715">
    <property type="term" value="F:8-oxo-dGDP phosphatase activity"/>
    <property type="evidence" value="ECO:0007669"/>
    <property type="project" value="TreeGrafter"/>
</dbReference>
<accession>A0AAD9PVP4</accession>
<dbReference type="Proteomes" id="UP001249851">
    <property type="component" value="Unassembled WGS sequence"/>
</dbReference>
<dbReference type="InterPro" id="IPR031804">
    <property type="entry name" value="DUF4743"/>
</dbReference>
<feature type="domain" description="DUF4743" evidence="2">
    <location>
        <begin position="10"/>
        <end position="129"/>
    </location>
</feature>
<dbReference type="EMBL" id="JARQWQ010000118">
    <property type="protein sequence ID" value="KAK2549944.1"/>
    <property type="molecule type" value="Genomic_DNA"/>
</dbReference>
<dbReference type="Pfam" id="PF00293">
    <property type="entry name" value="NUDIX"/>
    <property type="match status" value="1"/>
</dbReference>
<dbReference type="PANTHER" id="PTHR13622">
    <property type="entry name" value="THIAMIN PYROPHOSPHOKINASE"/>
    <property type="match status" value="1"/>
</dbReference>
<dbReference type="InterPro" id="IPR000086">
    <property type="entry name" value="NUDIX_hydrolase_dom"/>
</dbReference>
<name>A0AAD9PVP4_ACRCE</name>
<evidence type="ECO:0000313" key="3">
    <source>
        <dbReference type="EMBL" id="KAK2549944.1"/>
    </source>
</evidence>
<sequence length="221" mass="24667">MAQWSTAVLRLIQKLNNFLRPGSSKLSCQPFLVDGVQVGYISPQISSYLSSYSDVFCMVKSNDGEIVQMTLNPKIKTFLERTEKVAEVMMELRQKDAFSTLRGWRDEMYPVMASFDSKPCFMVERSAACECNSLLGVLQYGVHVNGYFTDQSGKVFMWLARRSPSKQTWPSKLDQLVAGGIVCGEQIQEALIRECAEEASISEELAKTACPAGSVRCSNKD</sequence>
<reference evidence="3" key="1">
    <citation type="journal article" date="2023" name="G3 (Bethesda)">
        <title>Whole genome assembly and annotation of the endangered Caribbean coral Acropora cervicornis.</title>
        <authorList>
            <person name="Selwyn J.D."/>
            <person name="Vollmer S.V."/>
        </authorList>
    </citation>
    <scope>NUCLEOTIDE SEQUENCE</scope>
    <source>
        <strain evidence="3">K2</strain>
    </source>
</reference>
<dbReference type="PANTHER" id="PTHR13622:SF8">
    <property type="entry name" value="THIAMIN PYROPHOSPHOKINASE 1"/>
    <property type="match status" value="1"/>
</dbReference>
<dbReference type="Gene3D" id="3.30.750.160">
    <property type="match status" value="1"/>
</dbReference>
<dbReference type="SUPFAM" id="SSF55811">
    <property type="entry name" value="Nudix"/>
    <property type="match status" value="1"/>
</dbReference>
<keyword evidence="4" id="KW-1185">Reference proteome</keyword>
<evidence type="ECO:0000259" key="1">
    <source>
        <dbReference type="Pfam" id="PF00293"/>
    </source>
</evidence>
<evidence type="ECO:0000313" key="4">
    <source>
        <dbReference type="Proteomes" id="UP001249851"/>
    </source>
</evidence>
<feature type="domain" description="Nudix hydrolase" evidence="1">
    <location>
        <begin position="141"/>
        <end position="203"/>
    </location>
</feature>